<comment type="catalytic activity">
    <reaction evidence="1 9 10">
        <text>[protein]-peptidylproline (omega=180) = [protein]-peptidylproline (omega=0)</text>
        <dbReference type="Rhea" id="RHEA:16237"/>
        <dbReference type="Rhea" id="RHEA-COMP:10747"/>
        <dbReference type="Rhea" id="RHEA-COMP:10748"/>
        <dbReference type="ChEBI" id="CHEBI:83833"/>
        <dbReference type="ChEBI" id="CHEBI:83834"/>
        <dbReference type="EC" id="5.2.1.8"/>
    </reaction>
</comment>
<evidence type="ECO:0000313" key="13">
    <source>
        <dbReference type="Proteomes" id="UP000290545"/>
    </source>
</evidence>
<dbReference type="PANTHER" id="PTHR47861">
    <property type="entry name" value="FKBP-TYPE PEPTIDYL-PROLYL CIS-TRANS ISOMERASE SLYD"/>
    <property type="match status" value="1"/>
</dbReference>
<evidence type="ECO:0000256" key="3">
    <source>
        <dbReference type="ARBA" id="ARBA00006577"/>
    </source>
</evidence>
<dbReference type="AlphaFoldDB" id="A0A4Q1D0A4"/>
<keyword evidence="4" id="KW-0963">Cytoplasm</keyword>
<dbReference type="EC" id="5.2.1.8" evidence="10"/>
<accession>A0A4Q1D0A4</accession>
<dbReference type="Pfam" id="PF00254">
    <property type="entry name" value="FKBP_C"/>
    <property type="match status" value="1"/>
</dbReference>
<protein>
    <recommendedName>
        <fullName evidence="10">Peptidyl-prolyl cis-trans isomerase</fullName>
        <ecNumber evidence="10">5.2.1.8</ecNumber>
    </recommendedName>
</protein>
<proteinExistence type="inferred from homology"/>
<reference evidence="12 13" key="1">
    <citation type="submission" date="2019-01" db="EMBL/GenBank/DDBJ databases">
        <title>Filimonas sp. strain TTM-71.</title>
        <authorList>
            <person name="Chen W.-M."/>
        </authorList>
    </citation>
    <scope>NUCLEOTIDE SEQUENCE [LARGE SCALE GENOMIC DNA]</scope>
    <source>
        <strain evidence="12 13">TTM-71</strain>
    </source>
</reference>
<keyword evidence="13" id="KW-1185">Reference proteome</keyword>
<evidence type="ECO:0000256" key="6">
    <source>
        <dbReference type="ARBA" id="ARBA00023186"/>
    </source>
</evidence>
<evidence type="ECO:0000256" key="4">
    <source>
        <dbReference type="ARBA" id="ARBA00022490"/>
    </source>
</evidence>
<keyword evidence="6" id="KW-0143">Chaperone</keyword>
<keyword evidence="7 9" id="KW-0413">Isomerase</keyword>
<evidence type="ECO:0000256" key="2">
    <source>
        <dbReference type="ARBA" id="ARBA00004496"/>
    </source>
</evidence>
<comment type="similarity">
    <text evidence="3 10">Belongs to the FKBP-type PPIase family.</text>
</comment>
<evidence type="ECO:0000256" key="5">
    <source>
        <dbReference type="ARBA" id="ARBA00023110"/>
    </source>
</evidence>
<dbReference type="InterPro" id="IPR001179">
    <property type="entry name" value="PPIase_FKBP_dom"/>
</dbReference>
<feature type="domain" description="PPIase FKBP-type" evidence="11">
    <location>
        <begin position="7"/>
        <end position="88"/>
    </location>
</feature>
<comment type="function">
    <text evidence="8">Also involved in hydrogenase metallocenter assembly, probably by participating in the nickel insertion step. This function in hydrogenase biosynthesis requires chaperone activity and the presence of the metal-binding domain, but not PPIase activity.</text>
</comment>
<evidence type="ECO:0000256" key="1">
    <source>
        <dbReference type="ARBA" id="ARBA00000971"/>
    </source>
</evidence>
<dbReference type="EMBL" id="SDHZ01000006">
    <property type="protein sequence ID" value="RXK80611.1"/>
    <property type="molecule type" value="Genomic_DNA"/>
</dbReference>
<dbReference type="InterPro" id="IPR046357">
    <property type="entry name" value="PPIase_dom_sf"/>
</dbReference>
<dbReference type="PANTHER" id="PTHR47861:SF3">
    <property type="entry name" value="FKBP-TYPE PEPTIDYL-PROLYL CIS-TRANS ISOMERASE SLYD"/>
    <property type="match status" value="1"/>
</dbReference>
<dbReference type="GO" id="GO:0003755">
    <property type="term" value="F:peptidyl-prolyl cis-trans isomerase activity"/>
    <property type="evidence" value="ECO:0007669"/>
    <property type="project" value="UniProtKB-UniRule"/>
</dbReference>
<sequence length="151" mass="16269">MQQVKKGDTVKVHYHGKLNDGSTFDSSEGREPLEFEVGAGMVISGFDNGVLGMTKGEKKTVNIPVDEAYGPKREDLIMEFPIDRFPPDLKPEAGMVLSMSNGEGQQLPVVVTEVREDAVVLDANPPLAGKDLIFDIELVEIAGGSSLIITP</sequence>
<name>A0A4Q1D0A4_9BACT</name>
<evidence type="ECO:0000313" key="12">
    <source>
        <dbReference type="EMBL" id="RXK80611.1"/>
    </source>
</evidence>
<comment type="subcellular location">
    <subcellularLocation>
        <location evidence="2">Cytoplasm</location>
    </subcellularLocation>
</comment>
<dbReference type="GO" id="GO:0042026">
    <property type="term" value="P:protein refolding"/>
    <property type="evidence" value="ECO:0007669"/>
    <property type="project" value="UniProtKB-ARBA"/>
</dbReference>
<evidence type="ECO:0000256" key="8">
    <source>
        <dbReference type="ARBA" id="ARBA00037071"/>
    </source>
</evidence>
<dbReference type="SUPFAM" id="SSF54534">
    <property type="entry name" value="FKBP-like"/>
    <property type="match status" value="1"/>
</dbReference>
<dbReference type="PROSITE" id="PS50059">
    <property type="entry name" value="FKBP_PPIASE"/>
    <property type="match status" value="1"/>
</dbReference>
<gene>
    <name evidence="12" type="ORF">ESB13_23560</name>
</gene>
<dbReference type="RefSeq" id="WP_129006541.1">
    <property type="nucleotide sequence ID" value="NZ_SDHZ01000006.1"/>
</dbReference>
<evidence type="ECO:0000256" key="7">
    <source>
        <dbReference type="ARBA" id="ARBA00023235"/>
    </source>
</evidence>
<comment type="caution">
    <text evidence="12">The sequence shown here is derived from an EMBL/GenBank/DDBJ whole genome shotgun (WGS) entry which is preliminary data.</text>
</comment>
<organism evidence="12 13">
    <name type="scientific">Filimonas effusa</name>
    <dbReference type="NCBI Taxonomy" id="2508721"/>
    <lineage>
        <taxon>Bacteria</taxon>
        <taxon>Pseudomonadati</taxon>
        <taxon>Bacteroidota</taxon>
        <taxon>Chitinophagia</taxon>
        <taxon>Chitinophagales</taxon>
        <taxon>Chitinophagaceae</taxon>
        <taxon>Filimonas</taxon>
    </lineage>
</organism>
<evidence type="ECO:0000259" key="11">
    <source>
        <dbReference type="PROSITE" id="PS50059"/>
    </source>
</evidence>
<dbReference type="OrthoDB" id="9808891at2"/>
<keyword evidence="5 9" id="KW-0697">Rotamase</keyword>
<dbReference type="Gene3D" id="3.10.50.40">
    <property type="match status" value="1"/>
</dbReference>
<dbReference type="GO" id="GO:0005737">
    <property type="term" value="C:cytoplasm"/>
    <property type="evidence" value="ECO:0007669"/>
    <property type="project" value="UniProtKB-SubCell"/>
</dbReference>
<evidence type="ECO:0000256" key="10">
    <source>
        <dbReference type="RuleBase" id="RU003915"/>
    </source>
</evidence>
<evidence type="ECO:0000256" key="9">
    <source>
        <dbReference type="PROSITE-ProRule" id="PRU00277"/>
    </source>
</evidence>
<dbReference type="Proteomes" id="UP000290545">
    <property type="component" value="Unassembled WGS sequence"/>
</dbReference>